<evidence type="ECO:0000313" key="2">
    <source>
        <dbReference type="EMBL" id="QES51647.1"/>
    </source>
</evidence>
<protein>
    <submittedName>
        <fullName evidence="2">Uncharacterized protein</fullName>
    </submittedName>
</protein>
<proteinExistence type="predicted"/>
<feature type="compositionally biased region" description="Basic and acidic residues" evidence="1">
    <location>
        <begin position="488"/>
        <end position="497"/>
    </location>
</feature>
<feature type="region of interest" description="Disordered" evidence="1">
    <location>
        <begin position="477"/>
        <end position="497"/>
    </location>
</feature>
<evidence type="ECO:0000313" key="3">
    <source>
        <dbReference type="Proteomes" id="UP000325211"/>
    </source>
</evidence>
<dbReference type="Proteomes" id="UP000325211">
    <property type="component" value="Chromosome"/>
</dbReference>
<organism evidence="2 3">
    <name type="scientific">Streptomyces venezuelae</name>
    <dbReference type="NCBI Taxonomy" id="54571"/>
    <lineage>
        <taxon>Bacteria</taxon>
        <taxon>Bacillati</taxon>
        <taxon>Actinomycetota</taxon>
        <taxon>Actinomycetes</taxon>
        <taxon>Kitasatosporales</taxon>
        <taxon>Streptomycetaceae</taxon>
        <taxon>Streptomyces</taxon>
    </lineage>
</organism>
<gene>
    <name evidence="2" type="ORF">DEJ50_31140</name>
</gene>
<accession>A0A5P2DBQ5</accession>
<evidence type="ECO:0000256" key="1">
    <source>
        <dbReference type="SAM" id="MobiDB-lite"/>
    </source>
</evidence>
<dbReference type="EMBL" id="CP029190">
    <property type="protein sequence ID" value="QES51647.1"/>
    <property type="molecule type" value="Genomic_DNA"/>
</dbReference>
<dbReference type="AlphaFoldDB" id="A0A5P2DBQ5"/>
<reference evidence="2 3" key="1">
    <citation type="submission" date="2018-05" db="EMBL/GenBank/DDBJ databases">
        <title>Streptomyces venezuelae.</title>
        <authorList>
            <person name="Kim W."/>
            <person name="Lee N."/>
            <person name="Cho B.-K."/>
        </authorList>
    </citation>
    <scope>NUCLEOTIDE SEQUENCE [LARGE SCALE GENOMIC DNA]</scope>
    <source>
        <strain evidence="2 3">ATCC 21782</strain>
    </source>
</reference>
<feature type="compositionally biased region" description="Low complexity" evidence="1">
    <location>
        <begin position="477"/>
        <end position="487"/>
    </location>
</feature>
<name>A0A5P2DBQ5_STRVZ</name>
<sequence length="497" mass="53104">MLHRRPELADLAAYPFNFDVRRKRNVEEVRLASDAPLRITAGDDTGGTFYLCAGGEVLYGGSEGESGLLGESVSEALETIVGLGDWEAYADLDLSLDDAELAAYAAEVEEMIAEHYGPSLDADRDRLLAGLGLRRLPVRELAARLQRALLRTEPEFLLLNAEEGLAYRRLDELPRPALYETVLAPARADLDLLREGAAGPEILADAGRRAGVLRAAQYDRRPGDRPVLRALVEQEARFGGDSSEFRLAAVLLGRYGEPADHALLRSLAAEQPDLYYGLGGSEFPEQAQELRGWAASWDDSEFGEDPREEPEVFWARLAGRQGRTETARAALIRLLDATGPADRNLIGELASAFREIGDLWQAARARYLHASLLDEPFARGSAFASAASAQRCAGEVAAAWKSLRRAVATLDGPPAVALSGIGWDGLALGATVAEEHFRVAHAAAAAGLHPEAEAAWAAGTALLARLPGPLPASLREAAAAAGPAVAPSHDRPGPGPR</sequence>